<organism evidence="2 3">
    <name type="scientific">Pseudonocardia oceani</name>
    <dbReference type="NCBI Taxonomy" id="2792013"/>
    <lineage>
        <taxon>Bacteria</taxon>
        <taxon>Bacillati</taxon>
        <taxon>Actinomycetota</taxon>
        <taxon>Actinomycetes</taxon>
        <taxon>Pseudonocardiales</taxon>
        <taxon>Pseudonocardiaceae</taxon>
        <taxon>Pseudonocardia</taxon>
    </lineage>
</organism>
<sequence length="223" mass="23934">MTGVPGPRVTAERRTGAGPTVVGVLADPGAPAELAQRLAEELPELLGDQQDADDDWDVRVEVLRLPPQSPGHRRLLDAVGPRMREEEWDLAVCLTDSPLRGGEAPLAGELLGAEGVVVVSVPAFGGVSVHRRLRGVVAELLTAAGRDPEERADRGATSLVGPFRRVVPDEETENLHVLASRGRLRLLAGMVWDNRPWRLAPTSGSGPPMRRNGRRCASTTPRP</sequence>
<evidence type="ECO:0000256" key="1">
    <source>
        <dbReference type="SAM" id="MobiDB-lite"/>
    </source>
</evidence>
<feature type="region of interest" description="Disordered" evidence="1">
    <location>
        <begin position="198"/>
        <end position="223"/>
    </location>
</feature>
<evidence type="ECO:0000313" key="2">
    <source>
        <dbReference type="EMBL" id="MBW0129926.1"/>
    </source>
</evidence>
<accession>A0ABS6UDG5</accession>
<keyword evidence="3" id="KW-1185">Reference proteome</keyword>
<comment type="caution">
    <text evidence="2">The sequence shown here is derived from an EMBL/GenBank/DDBJ whole genome shotgun (WGS) entry which is preliminary data.</text>
</comment>
<feature type="region of interest" description="Disordered" evidence="1">
    <location>
        <begin position="1"/>
        <end position="25"/>
    </location>
</feature>
<gene>
    <name evidence="2" type="ORF">I4I82_19880</name>
</gene>
<name>A0ABS6UDG5_9PSEU</name>
<dbReference type="EMBL" id="JADQDF010000001">
    <property type="protein sequence ID" value="MBW0129926.1"/>
    <property type="molecule type" value="Genomic_DNA"/>
</dbReference>
<protein>
    <submittedName>
        <fullName evidence="2">Uncharacterized protein</fullName>
    </submittedName>
</protein>
<proteinExistence type="predicted"/>
<dbReference type="Proteomes" id="UP000694300">
    <property type="component" value="Unassembled WGS sequence"/>
</dbReference>
<reference evidence="2 3" key="1">
    <citation type="submission" date="2020-11" db="EMBL/GenBank/DDBJ databases">
        <title>Pseudonocardia abyssalis sp. nov. and Pseudonocardia oceani sp. nov., description and phylogenomic analysis of two novel actinomycetes isolated from the deep Southern Ocean.</title>
        <authorList>
            <person name="Parra J."/>
        </authorList>
    </citation>
    <scope>NUCLEOTIDE SEQUENCE [LARGE SCALE GENOMIC DNA]</scope>
    <source>
        <strain evidence="3">KRD185</strain>
    </source>
</reference>
<evidence type="ECO:0000313" key="3">
    <source>
        <dbReference type="Proteomes" id="UP000694300"/>
    </source>
</evidence>
<dbReference type="RefSeq" id="WP_218595934.1">
    <property type="nucleotide sequence ID" value="NZ_JADQDE010000130.1"/>
</dbReference>